<dbReference type="InterPro" id="IPR009936">
    <property type="entry name" value="DUF1468"/>
</dbReference>
<feature type="transmembrane region" description="Helical" evidence="1">
    <location>
        <begin position="127"/>
        <end position="156"/>
    </location>
</feature>
<evidence type="ECO:0000256" key="2">
    <source>
        <dbReference type="SAM" id="SignalP"/>
    </source>
</evidence>
<accession>A0AAJ2R089</accession>
<gene>
    <name evidence="4" type="ORF">SGN30_08940</name>
</gene>
<proteinExistence type="predicted"/>
<evidence type="ECO:0000313" key="5">
    <source>
        <dbReference type="Proteomes" id="UP001287445"/>
    </source>
</evidence>
<sequence>MDTAIHLAPPSSNSAAAAAAAAAPAQPSSAATESIPATEAQAPGLSRRHVEYGVAAVLLALAVLVVWDNQRIGAGWSDTGPQAGYFPLRVGAVLGICAIAVFVQALRSRSQEQFASWLQLRRVAQVLLPLTAYIAVIAPLGIYAASVLFITGFMVFAGRYPWWKAVALSGFTSVLLFYVFEIQFKVPLPKGPLEAWLGY</sequence>
<dbReference type="RefSeq" id="WP_319073029.1">
    <property type="nucleotide sequence ID" value="NZ_CBDHEQ010000002.1"/>
</dbReference>
<evidence type="ECO:0000259" key="3">
    <source>
        <dbReference type="Pfam" id="PF07331"/>
    </source>
</evidence>
<feature type="transmembrane region" description="Helical" evidence="1">
    <location>
        <begin position="50"/>
        <end position="67"/>
    </location>
</feature>
<feature type="domain" description="DUF1468" evidence="3">
    <location>
        <begin position="54"/>
        <end position="189"/>
    </location>
</feature>
<dbReference type="Pfam" id="PF07331">
    <property type="entry name" value="TctB"/>
    <property type="match status" value="1"/>
</dbReference>
<dbReference type="EMBL" id="JAWWMZ010000003">
    <property type="protein sequence ID" value="MDX4953548.1"/>
    <property type="molecule type" value="Genomic_DNA"/>
</dbReference>
<feature type="signal peptide" evidence="2">
    <location>
        <begin position="1"/>
        <end position="30"/>
    </location>
</feature>
<reference evidence="4" key="1">
    <citation type="submission" date="2023-11" db="EMBL/GenBank/DDBJ databases">
        <title>Identification and selenium tolerance of Delftia acidovorans R3-25.</title>
        <authorList>
            <person name="Zhang S."/>
            <person name="Liu Y."/>
            <person name="Guo Y."/>
        </authorList>
    </citation>
    <scope>NUCLEOTIDE SEQUENCE</scope>
    <source>
        <strain evidence="4">R3-25</strain>
    </source>
</reference>
<feature type="transmembrane region" description="Helical" evidence="1">
    <location>
        <begin position="87"/>
        <end position="106"/>
    </location>
</feature>
<keyword evidence="1" id="KW-1133">Transmembrane helix</keyword>
<dbReference type="Proteomes" id="UP001287445">
    <property type="component" value="Unassembled WGS sequence"/>
</dbReference>
<evidence type="ECO:0000256" key="1">
    <source>
        <dbReference type="SAM" id="Phobius"/>
    </source>
</evidence>
<keyword evidence="1" id="KW-0472">Membrane</keyword>
<feature type="transmembrane region" description="Helical" evidence="1">
    <location>
        <begin position="162"/>
        <end position="180"/>
    </location>
</feature>
<keyword evidence="1" id="KW-0812">Transmembrane</keyword>
<protein>
    <submittedName>
        <fullName evidence="4">Tripartite tricarboxylate transporter TctB family protein</fullName>
    </submittedName>
</protein>
<keyword evidence="2" id="KW-0732">Signal</keyword>
<comment type="caution">
    <text evidence="4">The sequence shown here is derived from an EMBL/GenBank/DDBJ whole genome shotgun (WGS) entry which is preliminary data.</text>
</comment>
<organism evidence="4 5">
    <name type="scientific">Delftia acidovorans</name>
    <name type="common">Pseudomonas acidovorans</name>
    <name type="synonym">Comamonas acidovorans</name>
    <dbReference type="NCBI Taxonomy" id="80866"/>
    <lineage>
        <taxon>Bacteria</taxon>
        <taxon>Pseudomonadati</taxon>
        <taxon>Pseudomonadota</taxon>
        <taxon>Betaproteobacteria</taxon>
        <taxon>Burkholderiales</taxon>
        <taxon>Comamonadaceae</taxon>
        <taxon>Delftia</taxon>
    </lineage>
</organism>
<dbReference type="AlphaFoldDB" id="A0AAJ2R089"/>
<evidence type="ECO:0000313" key="4">
    <source>
        <dbReference type="EMBL" id="MDX4953548.1"/>
    </source>
</evidence>
<feature type="chain" id="PRO_5042497798" evidence="2">
    <location>
        <begin position="31"/>
        <end position="199"/>
    </location>
</feature>
<name>A0AAJ2R089_DELAC</name>